<dbReference type="PANTHER" id="PTHR30313">
    <property type="entry name" value="DNA PRIMASE"/>
    <property type="match status" value="1"/>
</dbReference>
<dbReference type="EMBL" id="PSZO01000012">
    <property type="protein sequence ID" value="TCG11110.1"/>
    <property type="molecule type" value="Genomic_DNA"/>
</dbReference>
<dbReference type="PANTHER" id="PTHR30313:SF2">
    <property type="entry name" value="DNA PRIMASE"/>
    <property type="match status" value="1"/>
</dbReference>
<dbReference type="HAMAP" id="MF_00974">
    <property type="entry name" value="DNA_primase_DnaG"/>
    <property type="match status" value="1"/>
</dbReference>
<evidence type="ECO:0000256" key="3">
    <source>
        <dbReference type="ARBA" id="ARBA00022679"/>
    </source>
</evidence>
<evidence type="ECO:0000259" key="15">
    <source>
        <dbReference type="PROSITE" id="PS50880"/>
    </source>
</evidence>
<dbReference type="Pfam" id="PF08275">
    <property type="entry name" value="DNAG_N"/>
    <property type="match status" value="1"/>
</dbReference>
<dbReference type="SMART" id="SM00400">
    <property type="entry name" value="ZnF_CHCC"/>
    <property type="match status" value="1"/>
</dbReference>
<evidence type="ECO:0000256" key="8">
    <source>
        <dbReference type="ARBA" id="ARBA00022833"/>
    </source>
</evidence>
<keyword evidence="5 12" id="KW-0235">DNA replication</keyword>
<dbReference type="InterPro" id="IPR006295">
    <property type="entry name" value="DNA_primase_DnaG"/>
</dbReference>
<evidence type="ECO:0000256" key="7">
    <source>
        <dbReference type="ARBA" id="ARBA00022771"/>
    </source>
</evidence>
<dbReference type="InterPro" id="IPR002694">
    <property type="entry name" value="Znf_CHC2"/>
</dbReference>
<keyword evidence="8 12" id="KW-0862">Zinc</keyword>
<accession>A0A4R0XRR4</accession>
<evidence type="ECO:0000256" key="6">
    <source>
        <dbReference type="ARBA" id="ARBA00022723"/>
    </source>
</evidence>
<keyword evidence="1 12" id="KW-0240">DNA-directed RNA polymerase</keyword>
<proteinExistence type="inferred from homology"/>
<evidence type="ECO:0000256" key="11">
    <source>
        <dbReference type="ARBA" id="ARBA00023163"/>
    </source>
</evidence>
<comment type="domain">
    <text evidence="12">Contains an N-terminal zinc-binding domain, a central core domain that contains the primase activity, and a C-terminal DnaB-binding domain.</text>
</comment>
<dbReference type="InterPro" id="IPR013264">
    <property type="entry name" value="DNAG_N"/>
</dbReference>
<feature type="zinc finger region" description="CHC2-type" evidence="12 14">
    <location>
        <begin position="38"/>
        <end position="62"/>
    </location>
</feature>
<dbReference type="Gene3D" id="3.90.980.10">
    <property type="entry name" value="DNA primase, catalytic core, N-terminal domain"/>
    <property type="match status" value="1"/>
</dbReference>
<evidence type="ECO:0000256" key="14">
    <source>
        <dbReference type="PIRSR" id="PIRSR002811-1"/>
    </source>
</evidence>
<dbReference type="GO" id="GO:0003677">
    <property type="term" value="F:DNA binding"/>
    <property type="evidence" value="ECO:0007669"/>
    <property type="project" value="UniProtKB-KW"/>
</dbReference>
<keyword evidence="11 12" id="KW-0804">Transcription</keyword>
<dbReference type="Pfam" id="PF01807">
    <property type="entry name" value="Zn_ribbon_DnaG"/>
    <property type="match status" value="1"/>
</dbReference>
<keyword evidence="9" id="KW-0460">Magnesium</keyword>
<name>A0A4R0XRR4_9MOLU</name>
<evidence type="ECO:0000256" key="13">
    <source>
        <dbReference type="PIRNR" id="PIRNR002811"/>
    </source>
</evidence>
<protein>
    <recommendedName>
        <fullName evidence="12 13">DNA primase</fullName>
        <ecNumber evidence="12">2.7.7.101</ecNumber>
    </recommendedName>
</protein>
<comment type="caution">
    <text evidence="16">The sequence shown here is derived from an EMBL/GenBank/DDBJ whole genome shotgun (WGS) entry which is preliminary data.</text>
</comment>
<evidence type="ECO:0000256" key="5">
    <source>
        <dbReference type="ARBA" id="ARBA00022705"/>
    </source>
</evidence>
<dbReference type="AlphaFoldDB" id="A0A4R0XRR4"/>
<dbReference type="PIRSF" id="PIRSF002811">
    <property type="entry name" value="DnaG"/>
    <property type="match status" value="1"/>
</dbReference>
<evidence type="ECO:0000256" key="1">
    <source>
        <dbReference type="ARBA" id="ARBA00022478"/>
    </source>
</evidence>
<keyword evidence="7 12" id="KW-0863">Zinc-finger</keyword>
<dbReference type="CDD" id="cd03364">
    <property type="entry name" value="TOPRIM_DnaG_primases"/>
    <property type="match status" value="1"/>
</dbReference>
<dbReference type="Gene3D" id="3.40.1360.10">
    <property type="match status" value="1"/>
</dbReference>
<comment type="function">
    <text evidence="12 13">RNA polymerase that catalyzes the synthesis of short RNA molecules used as primers for DNA polymerase during DNA replication.</text>
</comment>
<dbReference type="FunFam" id="3.90.580.10:FF:000001">
    <property type="entry name" value="DNA primase"/>
    <property type="match status" value="1"/>
</dbReference>
<dbReference type="GO" id="GO:0003899">
    <property type="term" value="F:DNA-directed RNA polymerase activity"/>
    <property type="evidence" value="ECO:0007669"/>
    <property type="project" value="UniProtKB-UniRule"/>
</dbReference>
<feature type="domain" description="Toprim" evidence="15">
    <location>
        <begin position="251"/>
        <end position="330"/>
    </location>
</feature>
<evidence type="ECO:0000256" key="10">
    <source>
        <dbReference type="ARBA" id="ARBA00023125"/>
    </source>
</evidence>
<dbReference type="GO" id="GO:0000428">
    <property type="term" value="C:DNA-directed RNA polymerase complex"/>
    <property type="evidence" value="ECO:0007669"/>
    <property type="project" value="UniProtKB-KW"/>
</dbReference>
<evidence type="ECO:0000256" key="12">
    <source>
        <dbReference type="HAMAP-Rule" id="MF_00974"/>
    </source>
</evidence>
<sequence>MQNKNNIFEQIKNATDIVSEVSDYVDLIKKGRNYWGICPFHEDTSPSMSVSQEKQMFKCFVCNVGGNAINFVAEFEKISYVDATKKIADKLGIPFNIKNSRKKEYSEKEQKILEVLKEAMNFFQYSLSTTEEGEEALAYLEKRGLTQHELDKFSIGYAPNKGLIHFLRSKGYDDSIIINASLANDSMNDFFRNRIIFGIKNNFGQIVGFSARTLDANQKAKYINSSDVGLFNKSKILYNYSIAETMIRRNKEVIITEGFMDVIALDKANIYNSIAIMGTALTEQHTKFLKNSTIVLMLDSDGAGISATIKSISRLLEVNQDIFVIKNKTGLDPDEYLREYGAIELQKLTQEREHALEFIFRMHIEKFGVDSPEKVDGFVKSFSKYLKNIKDTYRDFYIQKMITNLGVSKETILSKLEIKNPVKNIRNEEYKPYVPPKPKKEEFVIIDVPSQAVKDEKQLDENKWSYKLLSAMIQKPVLINLASQRQINFSDPMLSLILQYLIEAKQGKAKQVSPEMLNRIYGIKGYIKNPNDIPSENEFNDMIDRINRAARPKALKKIQNKIDNKTLSEQEKIKLLESMIKLQKEREK</sequence>
<dbReference type="RefSeq" id="WP_131599148.1">
    <property type="nucleotide sequence ID" value="NZ_CBDBYK010000014.1"/>
</dbReference>
<dbReference type="EC" id="2.7.7.101" evidence="12"/>
<keyword evidence="10 12" id="KW-0238">DNA-binding</keyword>
<reference evidence="16 17" key="1">
    <citation type="submission" date="2018-02" db="EMBL/GenBank/DDBJ databases">
        <title>Mycoplasma marinum and Mycoplasma todarodis sp. nov., moderately halophilic and psychrotolerant mycoplasmas isolated from cephalopods.</title>
        <authorList>
            <person name="Viver T."/>
        </authorList>
    </citation>
    <scope>NUCLEOTIDE SEQUENCE [LARGE SCALE GENOMIC DNA]</scope>
    <source>
        <strain evidence="16 17">PE</strain>
    </source>
</reference>
<dbReference type="InterPro" id="IPR030846">
    <property type="entry name" value="DnaG_bac"/>
</dbReference>
<dbReference type="SMART" id="SM00493">
    <property type="entry name" value="TOPRIM"/>
    <property type="match status" value="1"/>
</dbReference>
<dbReference type="InterPro" id="IPR034151">
    <property type="entry name" value="TOPRIM_DnaG_bac"/>
</dbReference>
<keyword evidence="4 12" id="KW-0548">Nucleotidyltransferase</keyword>
<dbReference type="PROSITE" id="PS50880">
    <property type="entry name" value="TOPRIM"/>
    <property type="match status" value="1"/>
</dbReference>
<dbReference type="SUPFAM" id="SSF57783">
    <property type="entry name" value="Zinc beta-ribbon"/>
    <property type="match status" value="1"/>
</dbReference>
<dbReference type="Proteomes" id="UP000294192">
    <property type="component" value="Unassembled WGS sequence"/>
</dbReference>
<comment type="similarity">
    <text evidence="12 13">Belongs to the DnaG primase family.</text>
</comment>
<dbReference type="InterPro" id="IPR050219">
    <property type="entry name" value="DnaG_primase"/>
</dbReference>
<gene>
    <name evidence="12 16" type="primary">dnaG</name>
    <name evidence="16" type="ORF">C4B24_02850</name>
</gene>
<comment type="subunit">
    <text evidence="12">Monomer. Interacts with DnaB.</text>
</comment>
<dbReference type="GO" id="GO:0008270">
    <property type="term" value="F:zinc ion binding"/>
    <property type="evidence" value="ECO:0007669"/>
    <property type="project" value="UniProtKB-UniRule"/>
</dbReference>
<dbReference type="Pfam" id="PF13155">
    <property type="entry name" value="Toprim_2"/>
    <property type="match status" value="1"/>
</dbReference>
<evidence type="ECO:0000256" key="9">
    <source>
        <dbReference type="ARBA" id="ARBA00022842"/>
    </source>
</evidence>
<evidence type="ECO:0000256" key="2">
    <source>
        <dbReference type="ARBA" id="ARBA00022515"/>
    </source>
</evidence>
<dbReference type="GO" id="GO:0006269">
    <property type="term" value="P:DNA replication, synthesis of primer"/>
    <property type="evidence" value="ECO:0007669"/>
    <property type="project" value="UniProtKB-UniRule"/>
</dbReference>
<comment type="catalytic activity">
    <reaction evidence="12">
        <text>ssDNA + n NTP = ssDNA/pppN(pN)n-1 hybrid + (n-1) diphosphate.</text>
        <dbReference type="EC" id="2.7.7.101"/>
    </reaction>
</comment>
<dbReference type="Gene3D" id="3.90.580.10">
    <property type="entry name" value="Zinc finger, CHC2-type domain"/>
    <property type="match status" value="1"/>
</dbReference>
<dbReference type="InterPro" id="IPR006171">
    <property type="entry name" value="TOPRIM_dom"/>
</dbReference>
<evidence type="ECO:0000256" key="4">
    <source>
        <dbReference type="ARBA" id="ARBA00022695"/>
    </source>
</evidence>
<organism evidence="16 17">
    <name type="scientific">Mycoplasma marinum</name>
    <dbReference type="NCBI Taxonomy" id="1937190"/>
    <lineage>
        <taxon>Bacteria</taxon>
        <taxon>Bacillati</taxon>
        <taxon>Mycoplasmatota</taxon>
        <taxon>Mollicutes</taxon>
        <taxon>Mycoplasmataceae</taxon>
        <taxon>Mycoplasma</taxon>
    </lineage>
</organism>
<dbReference type="SUPFAM" id="SSF56731">
    <property type="entry name" value="DNA primase core"/>
    <property type="match status" value="1"/>
</dbReference>
<dbReference type="GO" id="GO:1990077">
    <property type="term" value="C:primosome complex"/>
    <property type="evidence" value="ECO:0007669"/>
    <property type="project" value="UniProtKB-KW"/>
</dbReference>
<dbReference type="NCBIfam" id="TIGR01391">
    <property type="entry name" value="dnaG"/>
    <property type="match status" value="1"/>
</dbReference>
<dbReference type="InterPro" id="IPR036977">
    <property type="entry name" value="DNA_primase_Znf_CHC2"/>
</dbReference>
<keyword evidence="3 12" id="KW-0808">Transferase</keyword>
<keyword evidence="17" id="KW-1185">Reference proteome</keyword>
<evidence type="ECO:0000313" key="17">
    <source>
        <dbReference type="Proteomes" id="UP000294192"/>
    </source>
</evidence>
<keyword evidence="2 12" id="KW-0639">Primosome</keyword>
<comment type="cofactor">
    <cofactor evidence="12 13 14">
        <name>Zn(2+)</name>
        <dbReference type="ChEBI" id="CHEBI:29105"/>
    </cofactor>
    <text evidence="12 13 14">Binds 1 zinc ion per monomer.</text>
</comment>
<dbReference type="OrthoDB" id="9803773at2"/>
<dbReference type="GO" id="GO:0005737">
    <property type="term" value="C:cytoplasm"/>
    <property type="evidence" value="ECO:0007669"/>
    <property type="project" value="TreeGrafter"/>
</dbReference>
<keyword evidence="6 12" id="KW-0479">Metal-binding</keyword>
<evidence type="ECO:0000313" key="16">
    <source>
        <dbReference type="EMBL" id="TCG11110.1"/>
    </source>
</evidence>
<dbReference type="InterPro" id="IPR037068">
    <property type="entry name" value="DNA_primase_core_N_sf"/>
</dbReference>